<dbReference type="Proteomes" id="UP000192674">
    <property type="component" value="Unassembled WGS sequence"/>
</dbReference>
<proteinExistence type="predicted"/>
<name>A0A1W2FGW0_KIBAR</name>
<keyword evidence="3" id="KW-1185">Reference proteome</keyword>
<feature type="region of interest" description="Disordered" evidence="1">
    <location>
        <begin position="37"/>
        <end position="67"/>
    </location>
</feature>
<dbReference type="AlphaFoldDB" id="A0A1W2FGW0"/>
<accession>A0A1W2FGW0</accession>
<sequence>MGTTGSDTRAAAVTLARAKPSQQRWWAEPTLYPAMTQGKAEALPNNATQSKPEAPPINGRRAEPKPT</sequence>
<dbReference type="EMBL" id="FWXV01000006">
    <property type="protein sequence ID" value="SMD20964.1"/>
    <property type="molecule type" value="Genomic_DNA"/>
</dbReference>
<evidence type="ECO:0000256" key="1">
    <source>
        <dbReference type="SAM" id="MobiDB-lite"/>
    </source>
</evidence>
<organism evidence="2 3">
    <name type="scientific">Kibdelosporangium aridum</name>
    <dbReference type="NCBI Taxonomy" id="2030"/>
    <lineage>
        <taxon>Bacteria</taxon>
        <taxon>Bacillati</taxon>
        <taxon>Actinomycetota</taxon>
        <taxon>Actinomycetes</taxon>
        <taxon>Pseudonocardiales</taxon>
        <taxon>Pseudonocardiaceae</taxon>
        <taxon>Kibdelosporangium</taxon>
    </lineage>
</organism>
<gene>
    <name evidence="2" type="ORF">SAMN05661093_06652</name>
</gene>
<reference evidence="2 3" key="1">
    <citation type="submission" date="2017-04" db="EMBL/GenBank/DDBJ databases">
        <authorList>
            <person name="Afonso C.L."/>
            <person name="Miller P.J."/>
            <person name="Scott M.A."/>
            <person name="Spackman E."/>
            <person name="Goraichik I."/>
            <person name="Dimitrov K.M."/>
            <person name="Suarez D.L."/>
            <person name="Swayne D.E."/>
        </authorList>
    </citation>
    <scope>NUCLEOTIDE SEQUENCE [LARGE SCALE GENOMIC DNA]</scope>
    <source>
        <strain evidence="2 3">DSM 43828</strain>
    </source>
</reference>
<evidence type="ECO:0000313" key="2">
    <source>
        <dbReference type="EMBL" id="SMD20964.1"/>
    </source>
</evidence>
<evidence type="ECO:0000313" key="3">
    <source>
        <dbReference type="Proteomes" id="UP000192674"/>
    </source>
</evidence>
<protein>
    <submittedName>
        <fullName evidence="2">Uncharacterized protein</fullName>
    </submittedName>
</protein>